<feature type="domain" description="Domain of unknown function DB" evidence="1">
    <location>
        <begin position="259"/>
        <end position="307"/>
    </location>
</feature>
<dbReference type="WBParaSite" id="ACAC_0000869501-mRNA-1">
    <property type="protein sequence ID" value="ACAC_0000869501-mRNA-1"/>
    <property type="gene ID" value="ACAC_0000869501"/>
</dbReference>
<name>A0A158P9W0_ANGCA</name>
<organism evidence="2 3">
    <name type="scientific">Angiostrongylus cantonensis</name>
    <name type="common">Rat lungworm</name>
    <dbReference type="NCBI Taxonomy" id="6313"/>
    <lineage>
        <taxon>Eukaryota</taxon>
        <taxon>Metazoa</taxon>
        <taxon>Ecdysozoa</taxon>
        <taxon>Nematoda</taxon>
        <taxon>Chromadorea</taxon>
        <taxon>Rhabditida</taxon>
        <taxon>Rhabditina</taxon>
        <taxon>Rhabditomorpha</taxon>
        <taxon>Strongyloidea</taxon>
        <taxon>Metastrongylidae</taxon>
        <taxon>Angiostrongylus</taxon>
    </lineage>
</organism>
<dbReference type="Proteomes" id="UP000035642">
    <property type="component" value="Unassembled WGS sequence"/>
</dbReference>
<sequence length="314" mass="35241">MKFISNLFFNSAYDISREVNYKPMDGRLGVTKGIHYVNGKSEMDNYVYESILLNEDQGVEEVDPFFVTRPPQRTTLAVKYNSLDNQFLYGKERSKEEASGVELKNKKSTKSTTRSKVSLRLVTIPPVSTTPLSPFKYIPITADYSVDGTIMEAVDRAVAAKAPLSSKRIGSRNLLDQELASFSKPISGPYRGHHDEEDGLGQLRIFARNHLTILKDLEKPKPVKENELPYPKHYNASYQAPSASRAKNSFTANDKLSLCCRKKGVNQRCQSMCNYDALDERSIVFGFLTNVCPGPQLGYAFECASSKVIDRSYS</sequence>
<keyword evidence="2" id="KW-1185">Reference proteome</keyword>
<accession>A0A158P9W0</accession>
<reference evidence="2" key="1">
    <citation type="submission" date="2012-09" db="EMBL/GenBank/DDBJ databases">
        <authorList>
            <person name="Martin A.A."/>
        </authorList>
    </citation>
    <scope>NUCLEOTIDE SEQUENCE</scope>
</reference>
<reference evidence="3" key="2">
    <citation type="submission" date="2016-04" db="UniProtKB">
        <authorList>
            <consortium name="WormBaseParasite"/>
        </authorList>
    </citation>
    <scope>IDENTIFICATION</scope>
</reference>
<dbReference type="InterPro" id="IPR002602">
    <property type="entry name" value="DB"/>
</dbReference>
<protein>
    <submittedName>
        <fullName evidence="3">DB domain-containing protein</fullName>
    </submittedName>
</protein>
<evidence type="ECO:0000313" key="2">
    <source>
        <dbReference type="Proteomes" id="UP000035642"/>
    </source>
</evidence>
<dbReference type="AlphaFoldDB" id="A0A158P9W0"/>
<proteinExistence type="predicted"/>
<evidence type="ECO:0000313" key="3">
    <source>
        <dbReference type="WBParaSite" id="ACAC_0000869501-mRNA-1"/>
    </source>
</evidence>
<dbReference type="Pfam" id="PF01682">
    <property type="entry name" value="DB"/>
    <property type="match status" value="1"/>
</dbReference>
<evidence type="ECO:0000259" key="1">
    <source>
        <dbReference type="Pfam" id="PF01682"/>
    </source>
</evidence>